<feature type="region of interest" description="Disordered" evidence="1">
    <location>
        <begin position="150"/>
        <end position="216"/>
    </location>
</feature>
<dbReference type="AlphaFoldDB" id="A0A0P0XVS4"/>
<evidence type="ECO:0000313" key="5">
    <source>
        <dbReference type="Proteomes" id="UP000000763"/>
    </source>
</evidence>
<sequence>VRRRRRRQPAARTTCSFALSALRAALAADNDATGGVGRHAPPSATSAVAAPSSACRARPLCPQPAALAFCSPAAVQRRYACRRAARLRSAHRARSVDSGLKDDLVFGDPNAPRFVLWEGKLRPVPSKPGDLPFFNLMSIPGKLRAGLGVLGIRPPPPSDPSATGGNIPVGRKDPLPEQEPVPEPAPISRRGRPRSAGHRPARLGRRRREKRRKGKKEGMWGPYRFLSLTCEPHILYLFTFAD</sequence>
<dbReference type="Pfam" id="PF01593">
    <property type="entry name" value="Amino_oxidase"/>
    <property type="match status" value="1"/>
</dbReference>
<feature type="compositionally biased region" description="Basic residues" evidence="1">
    <location>
        <begin position="189"/>
        <end position="215"/>
    </location>
</feature>
<dbReference type="InterPro" id="IPR002937">
    <property type="entry name" value="Amino_oxidase"/>
</dbReference>
<feature type="chain" id="PRO_5024425095" evidence="2">
    <location>
        <begin position="28"/>
        <end position="242"/>
    </location>
</feature>
<dbReference type="Gene3D" id="1.10.3110.10">
    <property type="entry name" value="protoporphyrinogen ix oxidase, domain 3"/>
    <property type="match status" value="1"/>
</dbReference>
<organism evidence="4 5">
    <name type="scientific">Oryza sativa subsp. japonica</name>
    <name type="common">Rice</name>
    <dbReference type="NCBI Taxonomy" id="39947"/>
    <lineage>
        <taxon>Eukaryota</taxon>
        <taxon>Viridiplantae</taxon>
        <taxon>Streptophyta</taxon>
        <taxon>Embryophyta</taxon>
        <taxon>Tracheophyta</taxon>
        <taxon>Spermatophyta</taxon>
        <taxon>Magnoliopsida</taxon>
        <taxon>Liliopsida</taxon>
        <taxon>Poales</taxon>
        <taxon>Poaceae</taxon>
        <taxon>BOP clade</taxon>
        <taxon>Oryzoideae</taxon>
        <taxon>Oryzeae</taxon>
        <taxon>Oryzinae</taxon>
        <taxon>Oryza</taxon>
        <taxon>Oryza sativa</taxon>
    </lineage>
</organism>
<feature type="domain" description="Amine oxidase" evidence="3">
    <location>
        <begin position="97"/>
        <end position="151"/>
    </location>
</feature>
<dbReference type="GO" id="GO:0016491">
    <property type="term" value="F:oxidoreductase activity"/>
    <property type="evidence" value="ECO:0007669"/>
    <property type="project" value="InterPro"/>
</dbReference>
<evidence type="ECO:0000256" key="2">
    <source>
        <dbReference type="SAM" id="SignalP"/>
    </source>
</evidence>
<dbReference type="KEGG" id="dosa:Os10g0473900"/>
<evidence type="ECO:0000259" key="3">
    <source>
        <dbReference type="Pfam" id="PF01593"/>
    </source>
</evidence>
<gene>
    <name evidence="4" type="ordered locus">Os10g0473900</name>
</gene>
<evidence type="ECO:0000313" key="4">
    <source>
        <dbReference type="EMBL" id="BAH94929.1"/>
    </source>
</evidence>
<proteinExistence type="predicted"/>
<dbReference type="Gene3D" id="3.90.660.20">
    <property type="entry name" value="Protoporphyrinogen oxidase, mitochondrial, domain 2"/>
    <property type="match status" value="1"/>
</dbReference>
<name>A0A0P0XVS4_ORYSJ</name>
<reference evidence="4 5" key="1">
    <citation type="journal article" date="2005" name="Nature">
        <title>The map-based sequence of the rice genome.</title>
        <authorList>
            <consortium name="International rice genome sequencing project (IRGSP)"/>
            <person name="Matsumoto T."/>
            <person name="Wu J."/>
            <person name="Kanamori H."/>
            <person name="Katayose Y."/>
            <person name="Fujisawa M."/>
            <person name="Namiki N."/>
            <person name="Mizuno H."/>
            <person name="Yamamoto K."/>
            <person name="Antonio B.A."/>
            <person name="Baba T."/>
            <person name="Sakata K."/>
            <person name="Nagamura Y."/>
            <person name="Aoki H."/>
            <person name="Arikawa K."/>
            <person name="Arita K."/>
            <person name="Bito T."/>
            <person name="Chiden Y."/>
            <person name="Fujitsuka N."/>
            <person name="Fukunaka R."/>
            <person name="Hamada M."/>
            <person name="Harada C."/>
            <person name="Hayashi A."/>
            <person name="Hijishita S."/>
            <person name="Honda M."/>
            <person name="Hosokawa S."/>
            <person name="Ichikawa Y."/>
            <person name="Idonuma A."/>
            <person name="Iijima M."/>
            <person name="Ikeda M."/>
            <person name="Ikeno M."/>
            <person name="Ito K."/>
            <person name="Ito S."/>
            <person name="Ito T."/>
            <person name="Ito Y."/>
            <person name="Ito Y."/>
            <person name="Iwabuchi A."/>
            <person name="Kamiya K."/>
            <person name="Karasawa W."/>
            <person name="Kurita K."/>
            <person name="Katagiri S."/>
            <person name="Kikuta A."/>
            <person name="Kobayashi H."/>
            <person name="Kobayashi N."/>
            <person name="Machita K."/>
            <person name="Maehara T."/>
            <person name="Masukawa M."/>
            <person name="Mizubayashi T."/>
            <person name="Mukai Y."/>
            <person name="Nagasaki H."/>
            <person name="Nagata Y."/>
            <person name="Naito S."/>
            <person name="Nakashima M."/>
            <person name="Nakama Y."/>
            <person name="Nakamichi Y."/>
            <person name="Nakamura M."/>
            <person name="Meguro A."/>
            <person name="Negishi M."/>
            <person name="Ohta I."/>
            <person name="Ohta T."/>
            <person name="Okamoto M."/>
            <person name="Ono N."/>
            <person name="Saji S."/>
            <person name="Sakaguchi M."/>
            <person name="Sakai K."/>
            <person name="Shibata M."/>
            <person name="Shimokawa T."/>
            <person name="Song J."/>
            <person name="Takazaki Y."/>
            <person name="Terasawa K."/>
            <person name="Tsugane M."/>
            <person name="Tsuji K."/>
            <person name="Ueda S."/>
            <person name="Waki K."/>
            <person name="Yamagata H."/>
            <person name="Yamamoto M."/>
            <person name="Yamamoto S."/>
            <person name="Yamane H."/>
            <person name="Yoshiki S."/>
            <person name="Yoshihara R."/>
            <person name="Yukawa K."/>
            <person name="Zhong H."/>
            <person name="Yano M."/>
            <person name="Yuan Q."/>
            <person name="Ouyang S."/>
            <person name="Liu J."/>
            <person name="Jones K.M."/>
            <person name="Gansberger K."/>
            <person name="Moffat K."/>
            <person name="Hill J."/>
            <person name="Bera J."/>
            <person name="Fadrosh D."/>
            <person name="Jin S."/>
            <person name="Johri S."/>
            <person name="Kim M."/>
            <person name="Overton L."/>
            <person name="Reardon M."/>
            <person name="Tsitrin T."/>
            <person name="Vuong H."/>
            <person name="Weaver B."/>
            <person name="Ciecko A."/>
            <person name="Tallon L."/>
            <person name="Jackson J."/>
            <person name="Pai G."/>
            <person name="Aken S.V."/>
            <person name="Utterback T."/>
            <person name="Reidmuller S."/>
            <person name="Feldblyum T."/>
            <person name="Hsiao J."/>
            <person name="Zismann V."/>
            <person name="Iobst S."/>
            <person name="de Vazeille A.R."/>
            <person name="Buell C.R."/>
            <person name="Ying K."/>
            <person name="Li Y."/>
            <person name="Lu T."/>
            <person name="Huang Y."/>
            <person name="Zhao Q."/>
            <person name="Feng Q."/>
            <person name="Zhang L."/>
            <person name="Zhu J."/>
            <person name="Weng Q."/>
            <person name="Mu J."/>
            <person name="Lu Y."/>
            <person name="Fan D."/>
            <person name="Liu Y."/>
            <person name="Guan J."/>
            <person name="Zhang Y."/>
            <person name="Yu S."/>
            <person name="Liu X."/>
            <person name="Zhang Y."/>
            <person name="Hong G."/>
            <person name="Han B."/>
            <person name="Choisne N."/>
            <person name="Demange N."/>
            <person name="Orjeda G."/>
            <person name="Samain S."/>
            <person name="Cattolico L."/>
            <person name="Pelletier E."/>
            <person name="Couloux A."/>
            <person name="Segurens B."/>
            <person name="Wincker P."/>
            <person name="D'Hont A."/>
            <person name="Scarpelli C."/>
            <person name="Weissenbach J."/>
            <person name="Salanoubat M."/>
            <person name="Quetier F."/>
            <person name="Yu Y."/>
            <person name="Kim H.R."/>
            <person name="Rambo T."/>
            <person name="Currie J."/>
            <person name="Collura K."/>
            <person name="Luo M."/>
            <person name="Yang T."/>
            <person name="Ammiraju J.S.S."/>
            <person name="Engler F."/>
            <person name="Soderlund C."/>
            <person name="Wing R.A."/>
            <person name="Palmer L.E."/>
            <person name="de la Bastide M."/>
            <person name="Spiegel L."/>
            <person name="Nascimento L."/>
            <person name="Zutavern T."/>
            <person name="O'Shaughnessy A."/>
            <person name="Dike S."/>
            <person name="Dedhia N."/>
            <person name="Preston R."/>
            <person name="Balija V."/>
            <person name="McCombie W.R."/>
            <person name="Chow T."/>
            <person name="Chen H."/>
            <person name="Chung M."/>
            <person name="Chen C."/>
            <person name="Shaw J."/>
            <person name="Wu H."/>
            <person name="Hsiao K."/>
            <person name="Chao Y."/>
            <person name="Chu M."/>
            <person name="Cheng C."/>
            <person name="Hour A."/>
            <person name="Lee P."/>
            <person name="Lin S."/>
            <person name="Lin Y."/>
            <person name="Liou J."/>
            <person name="Liu S."/>
            <person name="Hsing Y."/>
            <person name="Raghuvanshi S."/>
            <person name="Mohanty A."/>
            <person name="Bharti A.K."/>
            <person name="Gaur A."/>
            <person name="Gupta V."/>
            <person name="Kumar D."/>
            <person name="Ravi V."/>
            <person name="Vij S."/>
            <person name="Kapur A."/>
            <person name="Khurana P."/>
            <person name="Khurana P."/>
            <person name="Khurana J.P."/>
            <person name="Tyagi A.K."/>
            <person name="Gaikwad K."/>
            <person name="Singh A."/>
            <person name="Dalal V."/>
            <person name="Srivastava S."/>
            <person name="Dixit A."/>
            <person name="Pal A.K."/>
            <person name="Ghazi I.A."/>
            <person name="Yadav M."/>
            <person name="Pandit A."/>
            <person name="Bhargava A."/>
            <person name="Sureshbabu K."/>
            <person name="Batra K."/>
            <person name="Sharma T.R."/>
            <person name="Mohapatra T."/>
            <person name="Singh N.K."/>
            <person name="Messing J."/>
            <person name="Nelson A.B."/>
            <person name="Fuks G."/>
            <person name="Kavchok S."/>
            <person name="Keizer G."/>
            <person name="Linton E."/>
            <person name="Llaca V."/>
            <person name="Song R."/>
            <person name="Tanyolac B."/>
            <person name="Young S."/>
            <person name="Ho-Il K."/>
            <person name="Hahn J.H."/>
            <person name="Sangsakoo G."/>
            <person name="Vanavichit A."/>
            <person name="de Mattos Luiz.A.T."/>
            <person name="Zimmer P.D."/>
            <person name="Malone G."/>
            <person name="Dellagostin O."/>
            <person name="de Oliveira A.C."/>
            <person name="Bevan M."/>
            <person name="Bancroft I."/>
            <person name="Minx P."/>
            <person name="Cordum H."/>
            <person name="Wilson R."/>
            <person name="Cheng Z."/>
            <person name="Jin W."/>
            <person name="Jiang J."/>
            <person name="Leong S.A."/>
            <person name="Iwama H."/>
            <person name="Gojobori T."/>
            <person name="Itoh T."/>
            <person name="Niimura Y."/>
            <person name="Fujii Y."/>
            <person name="Habara T."/>
            <person name="Sakai H."/>
            <person name="Sato Y."/>
            <person name="Wilson G."/>
            <person name="Kumar K."/>
            <person name="McCouch S."/>
            <person name="Juretic N."/>
            <person name="Hoen D."/>
            <person name="Wright S."/>
            <person name="Bruskiewich R."/>
            <person name="Bureau T."/>
            <person name="Miyao A."/>
            <person name="Hirochika H."/>
            <person name="Nishikawa T."/>
            <person name="Kadowaki K."/>
            <person name="Sugiura M."/>
            <person name="Burr B."/>
            <person name="Sasaki T."/>
        </authorList>
    </citation>
    <scope>NUCLEOTIDE SEQUENCE [LARGE SCALE GENOMIC DNA]</scope>
    <source>
        <strain evidence="5">cv. Nipponbare</strain>
    </source>
</reference>
<feature type="signal peptide" evidence="2">
    <location>
        <begin position="1"/>
        <end position="27"/>
    </location>
</feature>
<protein>
    <submittedName>
        <fullName evidence="4">Os10g0473900 protein</fullName>
    </submittedName>
</protein>
<keyword evidence="2" id="KW-0732">Signal</keyword>
<dbReference type="EMBL" id="AP008216">
    <property type="protein sequence ID" value="BAH94929.1"/>
    <property type="molecule type" value="Genomic_DNA"/>
</dbReference>
<accession>A0A0P0XVS4</accession>
<reference evidence="5" key="2">
    <citation type="journal article" date="2008" name="Nucleic Acids Res.">
        <title>The rice annotation project database (RAP-DB): 2008 update.</title>
        <authorList>
            <consortium name="The rice annotation project (RAP)"/>
        </authorList>
    </citation>
    <scope>GENOME REANNOTATION</scope>
    <source>
        <strain evidence="5">cv. Nipponbare</strain>
    </source>
</reference>
<feature type="non-terminal residue" evidence="4">
    <location>
        <position position="1"/>
    </location>
</feature>
<dbReference type="Gramene" id="Os10t0473800-01">
    <property type="protein sequence ID" value="Os10t0473800-01"/>
    <property type="gene ID" value="Os10g0473800"/>
</dbReference>
<dbReference type="Proteomes" id="UP000000763">
    <property type="component" value="Chromosome 10"/>
</dbReference>
<evidence type="ECO:0000256" key="1">
    <source>
        <dbReference type="SAM" id="MobiDB-lite"/>
    </source>
</evidence>